<dbReference type="InterPro" id="IPR036259">
    <property type="entry name" value="MFS_trans_sf"/>
</dbReference>
<keyword evidence="5 6" id="KW-0472">Membrane</keyword>
<dbReference type="Pfam" id="PF07690">
    <property type="entry name" value="MFS_1"/>
    <property type="match status" value="1"/>
</dbReference>
<dbReference type="Gene3D" id="1.20.1250.20">
    <property type="entry name" value="MFS general substrate transporter like domains"/>
    <property type="match status" value="2"/>
</dbReference>
<evidence type="ECO:0000256" key="1">
    <source>
        <dbReference type="ARBA" id="ARBA00004141"/>
    </source>
</evidence>
<feature type="transmembrane region" description="Helical" evidence="6">
    <location>
        <begin position="138"/>
        <end position="159"/>
    </location>
</feature>
<feature type="domain" description="Major facilitator superfamily (MFS) profile" evidence="7">
    <location>
        <begin position="1"/>
        <end position="392"/>
    </location>
</feature>
<evidence type="ECO:0000256" key="3">
    <source>
        <dbReference type="ARBA" id="ARBA00022692"/>
    </source>
</evidence>
<dbReference type="FunFam" id="1.20.1250.20:FF:000013">
    <property type="entry name" value="MFS general substrate transporter"/>
    <property type="match status" value="1"/>
</dbReference>
<dbReference type="OrthoDB" id="2985014at2759"/>
<dbReference type="RefSeq" id="XP_007393498.1">
    <property type="nucleotide sequence ID" value="XM_007393436.1"/>
</dbReference>
<feature type="transmembrane region" description="Helical" evidence="6">
    <location>
        <begin position="335"/>
        <end position="357"/>
    </location>
</feature>
<dbReference type="InterPro" id="IPR020846">
    <property type="entry name" value="MFS_dom"/>
</dbReference>
<dbReference type="HOGENOM" id="CLU_001265_0_1_1"/>
<feature type="transmembrane region" description="Helical" evidence="6">
    <location>
        <begin position="363"/>
        <end position="389"/>
    </location>
</feature>
<protein>
    <recommendedName>
        <fullName evidence="7">Major facilitator superfamily (MFS) profile domain-containing protein</fullName>
    </recommendedName>
</protein>
<evidence type="ECO:0000256" key="6">
    <source>
        <dbReference type="SAM" id="Phobius"/>
    </source>
</evidence>
<dbReference type="PROSITE" id="PS00216">
    <property type="entry name" value="SUGAR_TRANSPORT_1"/>
    <property type="match status" value="1"/>
</dbReference>
<dbReference type="Proteomes" id="UP000008370">
    <property type="component" value="Unassembled WGS sequence"/>
</dbReference>
<dbReference type="InParanoid" id="K5WGE6"/>
<sequence length="423" mass="45669">MAGLQEQLGMTNNQYSIALTVTYIPYILIEFPTNLLLKHIGANILLPAMVVLWGIVTALQGLVTTYSGLIACRFFLGLFEGGLLPGLSLYLASFYPRQRLQLRISIFFAAASLAGAFSGLLAAAIIKMEGVGGKNGWAWIFILEGLFTVCFGAASFWLLPRTPQYALFLTSEEKQYISEVLQDDGVVAANASEDEFSWHHVIETFKKPHVLVLTVAGFFNGSTLSGLAYFAPSIVASLGYTKNQAQLMSVPPFAVSFVLSIVTSFLSDFYGRRGLTITFFALISIVGFAMFLGSADDSVRYGSLFLLLPGTYCAAPPLGAWVANNAAPHARRATALAALTVATNTGGILSTWLLGALSPPPRYTAASATLLAFQVGILACALANVLYLSARNGRKRVERTHLGERREKVGVVGDDNAWFEYKL</sequence>
<evidence type="ECO:0000259" key="7">
    <source>
        <dbReference type="PROSITE" id="PS50850"/>
    </source>
</evidence>
<keyword evidence="4 6" id="KW-1133">Transmembrane helix</keyword>
<feature type="transmembrane region" description="Helical" evidence="6">
    <location>
        <begin position="44"/>
        <end position="62"/>
    </location>
</feature>
<evidence type="ECO:0000256" key="5">
    <source>
        <dbReference type="ARBA" id="ARBA00023136"/>
    </source>
</evidence>
<dbReference type="GO" id="GO:0022857">
    <property type="term" value="F:transmembrane transporter activity"/>
    <property type="evidence" value="ECO:0007669"/>
    <property type="project" value="InterPro"/>
</dbReference>
<keyword evidence="3 6" id="KW-0812">Transmembrane</keyword>
<dbReference type="SUPFAM" id="SSF103473">
    <property type="entry name" value="MFS general substrate transporter"/>
    <property type="match status" value="1"/>
</dbReference>
<dbReference type="GO" id="GO:0016020">
    <property type="term" value="C:membrane"/>
    <property type="evidence" value="ECO:0007669"/>
    <property type="project" value="UniProtKB-SubCell"/>
</dbReference>
<evidence type="ECO:0000256" key="4">
    <source>
        <dbReference type="ARBA" id="ARBA00022989"/>
    </source>
</evidence>
<dbReference type="PANTHER" id="PTHR43791:SF85">
    <property type="entry name" value="TRANSPORTER, PUTATIVE (AFU_ORTHOLOGUE AFUA_6G00710)-RELATED"/>
    <property type="match status" value="1"/>
</dbReference>
<dbReference type="PANTHER" id="PTHR43791">
    <property type="entry name" value="PERMEASE-RELATED"/>
    <property type="match status" value="1"/>
</dbReference>
<keyword evidence="2" id="KW-0813">Transport</keyword>
<dbReference type="InterPro" id="IPR005829">
    <property type="entry name" value="Sugar_transporter_CS"/>
</dbReference>
<dbReference type="KEGG" id="pco:PHACADRAFT_252274"/>
<feature type="transmembrane region" description="Helical" evidence="6">
    <location>
        <begin position="301"/>
        <end position="323"/>
    </location>
</feature>
<accession>K5WGE6</accession>
<evidence type="ECO:0000313" key="9">
    <source>
        <dbReference type="Proteomes" id="UP000008370"/>
    </source>
</evidence>
<name>K5WGE6_PHACS</name>
<dbReference type="InterPro" id="IPR011701">
    <property type="entry name" value="MFS"/>
</dbReference>
<gene>
    <name evidence="8" type="ORF">PHACADRAFT_252274</name>
</gene>
<dbReference type="AlphaFoldDB" id="K5WGE6"/>
<organism evidence="8 9">
    <name type="scientific">Phanerochaete carnosa (strain HHB-10118-sp)</name>
    <name type="common">White-rot fungus</name>
    <name type="synonym">Peniophora carnosa</name>
    <dbReference type="NCBI Taxonomy" id="650164"/>
    <lineage>
        <taxon>Eukaryota</taxon>
        <taxon>Fungi</taxon>
        <taxon>Dikarya</taxon>
        <taxon>Basidiomycota</taxon>
        <taxon>Agaricomycotina</taxon>
        <taxon>Agaricomycetes</taxon>
        <taxon>Polyporales</taxon>
        <taxon>Phanerochaetaceae</taxon>
        <taxon>Phanerochaete</taxon>
    </lineage>
</organism>
<evidence type="ECO:0000256" key="2">
    <source>
        <dbReference type="ARBA" id="ARBA00022448"/>
    </source>
</evidence>
<feature type="transmembrane region" description="Helical" evidence="6">
    <location>
        <begin position="250"/>
        <end position="270"/>
    </location>
</feature>
<proteinExistence type="predicted"/>
<feature type="transmembrane region" description="Helical" evidence="6">
    <location>
        <begin position="104"/>
        <end position="126"/>
    </location>
</feature>
<keyword evidence="9" id="KW-1185">Reference proteome</keyword>
<feature type="transmembrane region" description="Helical" evidence="6">
    <location>
        <begin position="15"/>
        <end position="37"/>
    </location>
</feature>
<reference evidence="8 9" key="1">
    <citation type="journal article" date="2012" name="BMC Genomics">
        <title>Comparative genomics of the white-rot fungi, Phanerochaete carnosa and P. chrysosporium, to elucidate the genetic basis of the distinct wood types they colonize.</title>
        <authorList>
            <person name="Suzuki H."/>
            <person name="MacDonald J."/>
            <person name="Syed K."/>
            <person name="Salamov A."/>
            <person name="Hori C."/>
            <person name="Aerts A."/>
            <person name="Henrissat B."/>
            <person name="Wiebenga A."/>
            <person name="vanKuyk P.A."/>
            <person name="Barry K."/>
            <person name="Lindquist E."/>
            <person name="LaButti K."/>
            <person name="Lapidus A."/>
            <person name="Lucas S."/>
            <person name="Coutinho P."/>
            <person name="Gong Y."/>
            <person name="Samejima M."/>
            <person name="Mahadevan R."/>
            <person name="Abou-Zaid M."/>
            <person name="de Vries R.P."/>
            <person name="Igarashi K."/>
            <person name="Yadav J.S."/>
            <person name="Grigoriev I.V."/>
            <person name="Master E.R."/>
        </authorList>
    </citation>
    <scope>NUCLEOTIDE SEQUENCE [LARGE SCALE GENOMIC DNA]</scope>
    <source>
        <strain evidence="8 9">HHB-10118-sp</strain>
    </source>
</reference>
<feature type="transmembrane region" description="Helical" evidence="6">
    <location>
        <begin position="68"/>
        <end position="92"/>
    </location>
</feature>
<comment type="subcellular location">
    <subcellularLocation>
        <location evidence="1">Membrane</location>
        <topology evidence="1">Multi-pass membrane protein</topology>
    </subcellularLocation>
</comment>
<feature type="transmembrane region" description="Helical" evidence="6">
    <location>
        <begin position="210"/>
        <end position="230"/>
    </location>
</feature>
<evidence type="ECO:0000313" key="8">
    <source>
        <dbReference type="EMBL" id="EKM58174.1"/>
    </source>
</evidence>
<dbReference type="PROSITE" id="PS50850">
    <property type="entry name" value="MFS"/>
    <property type="match status" value="1"/>
</dbReference>
<dbReference type="GeneID" id="18915445"/>
<feature type="transmembrane region" description="Helical" evidence="6">
    <location>
        <begin position="277"/>
        <end position="295"/>
    </location>
</feature>
<dbReference type="EMBL" id="JH930470">
    <property type="protein sequence ID" value="EKM58174.1"/>
    <property type="molecule type" value="Genomic_DNA"/>
</dbReference>